<comment type="subcellular location">
    <subcellularLocation>
        <location evidence="2">Endomembrane system</location>
    </subcellularLocation>
    <subcellularLocation>
        <location evidence="1">Membrane</location>
        <topology evidence="1">Multi-pass membrane protein</topology>
    </subcellularLocation>
</comment>
<dbReference type="Pfam" id="PF03547">
    <property type="entry name" value="Mem_trans"/>
    <property type="match status" value="1"/>
</dbReference>
<feature type="transmembrane region" description="Helical" evidence="9">
    <location>
        <begin position="317"/>
        <end position="338"/>
    </location>
</feature>
<feature type="transmembrane region" description="Helical" evidence="9">
    <location>
        <begin position="107"/>
        <end position="129"/>
    </location>
</feature>
<dbReference type="EMBL" id="CP001323">
    <property type="protein sequence ID" value="ACO61424.1"/>
    <property type="molecule type" value="Genomic_DNA"/>
</dbReference>
<name>C1DYG5_MICCC</name>
<protein>
    <submittedName>
        <fullName evidence="10">Auxin efflux carrier family</fullName>
    </submittedName>
</protein>
<dbReference type="PANTHER" id="PTHR31651">
    <property type="match status" value="1"/>
</dbReference>
<evidence type="ECO:0000313" key="10">
    <source>
        <dbReference type="EMBL" id="ACO61424.1"/>
    </source>
</evidence>
<feature type="transmembrane region" description="Helical" evidence="9">
    <location>
        <begin position="249"/>
        <end position="278"/>
    </location>
</feature>
<dbReference type="GO" id="GO:0016020">
    <property type="term" value="C:membrane"/>
    <property type="evidence" value="ECO:0007669"/>
    <property type="project" value="UniProtKB-SubCell"/>
</dbReference>
<keyword evidence="3" id="KW-0813">Transport</keyword>
<dbReference type="KEGG" id="mis:MICPUN_96967"/>
<dbReference type="GeneID" id="8241357"/>
<keyword evidence="6 9" id="KW-0472">Membrane</keyword>
<dbReference type="Proteomes" id="UP000002009">
    <property type="component" value="Chromosome 2"/>
</dbReference>
<organism evidence="10 11">
    <name type="scientific">Micromonas commoda (strain RCC299 / NOUM17 / CCMP2709)</name>
    <name type="common">Picoplanktonic green alga</name>
    <dbReference type="NCBI Taxonomy" id="296587"/>
    <lineage>
        <taxon>Eukaryota</taxon>
        <taxon>Viridiplantae</taxon>
        <taxon>Chlorophyta</taxon>
        <taxon>Mamiellophyceae</taxon>
        <taxon>Mamiellales</taxon>
        <taxon>Mamiellaceae</taxon>
        <taxon>Micromonas</taxon>
    </lineage>
</organism>
<dbReference type="InterPro" id="IPR045033">
    <property type="entry name" value="PILS1/3/4/5/7"/>
</dbReference>
<dbReference type="GO" id="GO:0080162">
    <property type="term" value="P:endoplasmic reticulum to cytosol auxin transport"/>
    <property type="evidence" value="ECO:0007669"/>
    <property type="project" value="InterPro"/>
</dbReference>
<evidence type="ECO:0000256" key="4">
    <source>
        <dbReference type="ARBA" id="ARBA00022692"/>
    </source>
</evidence>
<evidence type="ECO:0000256" key="1">
    <source>
        <dbReference type="ARBA" id="ARBA00004141"/>
    </source>
</evidence>
<accession>C1DYG5</accession>
<dbReference type="eggNOG" id="KOG2722">
    <property type="taxonomic scope" value="Eukaryota"/>
</dbReference>
<feature type="transmembrane region" description="Helical" evidence="9">
    <location>
        <begin position="6"/>
        <end position="31"/>
    </location>
</feature>
<feature type="transmembrane region" description="Helical" evidence="9">
    <location>
        <begin position="74"/>
        <end position="95"/>
    </location>
</feature>
<feature type="transmembrane region" description="Helical" evidence="9">
    <location>
        <begin position="359"/>
        <end position="385"/>
    </location>
</feature>
<sequence length="386" mass="40583">MGTPVALQIFVAAAKAVVRVFIIAAVGCWARRKELLDADTARVMSRLNGAIFLPCLLFTVLGKAVKAEQLQNVWLLPIAAAVHIFSGWVLGKGVCRAFDVPNEFRGPLVAAASFGNTFALPIVLLDAIIGSGNKVGNVQFTREDNAAMVLYLSAYMTVLTVLMWTLGPVWMKGEDRLGLADGGSGSSAGDRAGASRADPERKLFAKKSFWRRCAAALAPAANVNQLAAVLGILVGLTSPLRRALFDEDGALYVLGSCAELVGAAAIPQVIIVLGASLAKGPDHSLCDRRTAVALGFGRLGVLAILNVGTYYCLRAAIPAAAVPASKAFWLTFLVEGATPTANNMMLQVQMYGSKRAAGGIGACIFWQYAMAPVVLTGTISLFLAII</sequence>
<evidence type="ECO:0000256" key="8">
    <source>
        <dbReference type="ARBA" id="ARBA00025752"/>
    </source>
</evidence>
<dbReference type="AlphaFoldDB" id="C1DYG5"/>
<evidence type="ECO:0000256" key="6">
    <source>
        <dbReference type="ARBA" id="ARBA00023136"/>
    </source>
</evidence>
<evidence type="ECO:0000256" key="9">
    <source>
        <dbReference type="SAM" id="Phobius"/>
    </source>
</evidence>
<dbReference type="OrthoDB" id="191139at2759"/>
<evidence type="ECO:0000256" key="2">
    <source>
        <dbReference type="ARBA" id="ARBA00004308"/>
    </source>
</evidence>
<evidence type="ECO:0000313" key="11">
    <source>
        <dbReference type="Proteomes" id="UP000002009"/>
    </source>
</evidence>
<reference evidence="10 11" key="1">
    <citation type="journal article" date="2009" name="Science">
        <title>Green evolution and dynamic adaptations revealed by genomes of the marine picoeukaryotes Micromonas.</title>
        <authorList>
            <person name="Worden A.Z."/>
            <person name="Lee J.H."/>
            <person name="Mock T."/>
            <person name="Rouze P."/>
            <person name="Simmons M.P."/>
            <person name="Aerts A.L."/>
            <person name="Allen A.E."/>
            <person name="Cuvelier M.L."/>
            <person name="Derelle E."/>
            <person name="Everett M.V."/>
            <person name="Foulon E."/>
            <person name="Grimwood J."/>
            <person name="Gundlach H."/>
            <person name="Henrissat B."/>
            <person name="Napoli C."/>
            <person name="McDonald S.M."/>
            <person name="Parker M.S."/>
            <person name="Rombauts S."/>
            <person name="Salamov A."/>
            <person name="Von Dassow P."/>
            <person name="Badger J.H."/>
            <person name="Coutinho P.M."/>
            <person name="Demir E."/>
            <person name="Dubchak I."/>
            <person name="Gentemann C."/>
            <person name="Eikrem W."/>
            <person name="Gready J.E."/>
            <person name="John U."/>
            <person name="Lanier W."/>
            <person name="Lindquist E.A."/>
            <person name="Lucas S."/>
            <person name="Mayer K.F."/>
            <person name="Moreau H."/>
            <person name="Not F."/>
            <person name="Otillar R."/>
            <person name="Panaud O."/>
            <person name="Pangilinan J."/>
            <person name="Paulsen I."/>
            <person name="Piegu B."/>
            <person name="Poliakov A."/>
            <person name="Robbens S."/>
            <person name="Schmutz J."/>
            <person name="Toulza E."/>
            <person name="Wyss T."/>
            <person name="Zelensky A."/>
            <person name="Zhou K."/>
            <person name="Armbrust E.V."/>
            <person name="Bhattacharya D."/>
            <person name="Goodenough U.W."/>
            <person name="Van de Peer Y."/>
            <person name="Grigoriev I.V."/>
        </authorList>
    </citation>
    <scope>NUCLEOTIDE SEQUENCE [LARGE SCALE GENOMIC DNA]</scope>
    <source>
        <strain evidence="11">RCC299 / NOUM17</strain>
    </source>
</reference>
<dbReference type="InParanoid" id="C1DYG5"/>
<keyword evidence="5 9" id="KW-1133">Transmembrane helix</keyword>
<dbReference type="RefSeq" id="XP_002500166.1">
    <property type="nucleotide sequence ID" value="XM_002500120.1"/>
</dbReference>
<gene>
    <name evidence="10" type="ORF">MICPUN_96967</name>
</gene>
<dbReference type="GO" id="GO:0012505">
    <property type="term" value="C:endomembrane system"/>
    <property type="evidence" value="ECO:0007669"/>
    <property type="project" value="UniProtKB-SubCell"/>
</dbReference>
<feature type="transmembrane region" description="Helical" evidence="9">
    <location>
        <begin position="43"/>
        <end position="62"/>
    </location>
</feature>
<evidence type="ECO:0000256" key="3">
    <source>
        <dbReference type="ARBA" id="ARBA00022448"/>
    </source>
</evidence>
<proteinExistence type="inferred from homology"/>
<comment type="function">
    <text evidence="7">Involved in cellular auxin homeostasis by regulating auxin metabolism. Regulates intracellular auxin accumulation at the endoplasmic reticulum and thus auxin availability for nuclear auxin signaling.</text>
</comment>
<feature type="transmembrane region" description="Helical" evidence="9">
    <location>
        <begin position="290"/>
        <end position="311"/>
    </location>
</feature>
<comment type="similarity">
    <text evidence="8">Belongs to the auxin efflux carrier (TC 2.A.69.2) family.</text>
</comment>
<keyword evidence="4 9" id="KW-0812">Transmembrane</keyword>
<dbReference type="OMA" id="WSWGYHI"/>
<evidence type="ECO:0000256" key="5">
    <source>
        <dbReference type="ARBA" id="ARBA00022989"/>
    </source>
</evidence>
<dbReference type="InterPro" id="IPR004776">
    <property type="entry name" value="Mem_transp_PIN-like"/>
</dbReference>
<feature type="transmembrane region" description="Helical" evidence="9">
    <location>
        <begin position="149"/>
        <end position="170"/>
    </location>
</feature>
<keyword evidence="11" id="KW-1185">Reference proteome</keyword>
<dbReference type="STRING" id="296587.C1DYG5"/>
<feature type="transmembrane region" description="Helical" evidence="9">
    <location>
        <begin position="214"/>
        <end position="237"/>
    </location>
</feature>
<evidence type="ECO:0000256" key="7">
    <source>
        <dbReference type="ARBA" id="ARBA00025100"/>
    </source>
</evidence>
<dbReference type="PANTHER" id="PTHR31651:SF33">
    <property type="entry name" value="PROTEIN PIN-LIKES 1"/>
    <property type="match status" value="1"/>
</dbReference>
<dbReference type="FunCoup" id="C1DYG5">
    <property type="interactions" value="508"/>
</dbReference>